<evidence type="ECO:0000259" key="5">
    <source>
        <dbReference type="PROSITE" id="PS50102"/>
    </source>
</evidence>
<evidence type="ECO:0000256" key="3">
    <source>
        <dbReference type="RuleBase" id="RU364036"/>
    </source>
</evidence>
<keyword evidence="3" id="KW-0507">mRNA processing</keyword>
<reference evidence="6" key="1">
    <citation type="journal article" date="2021" name="Sci. Rep.">
        <title>Diploid genomic architecture of Nitzschia inconspicua, an elite biomass production diatom.</title>
        <authorList>
            <person name="Oliver A."/>
            <person name="Podell S."/>
            <person name="Pinowska A."/>
            <person name="Traller J.C."/>
            <person name="Smith S.R."/>
            <person name="McClure R."/>
            <person name="Beliaev A."/>
            <person name="Bohutskyi P."/>
            <person name="Hill E.A."/>
            <person name="Rabines A."/>
            <person name="Zheng H."/>
            <person name="Allen L.Z."/>
            <person name="Kuo A."/>
            <person name="Grigoriev I.V."/>
            <person name="Allen A.E."/>
            <person name="Hazlebeck D."/>
            <person name="Allen E.E."/>
        </authorList>
    </citation>
    <scope>NUCLEOTIDE SEQUENCE</scope>
    <source>
        <strain evidence="6">Hildebrandi</strain>
    </source>
</reference>
<name>A0A9K3L4H5_9STRA</name>
<reference evidence="6" key="2">
    <citation type="submission" date="2021-04" db="EMBL/GenBank/DDBJ databases">
        <authorList>
            <person name="Podell S."/>
        </authorList>
    </citation>
    <scope>NUCLEOTIDE SEQUENCE</scope>
    <source>
        <strain evidence="6">Hildebrandi</strain>
    </source>
</reference>
<keyword evidence="1 2" id="KW-0694">RNA-binding</keyword>
<keyword evidence="3" id="KW-0508">mRNA splicing</keyword>
<comment type="similarity">
    <text evidence="3">Belongs to the RRM NCBP2 family.</text>
</comment>
<dbReference type="PROSITE" id="PS50102">
    <property type="entry name" value="RRM"/>
    <property type="match status" value="1"/>
</dbReference>
<evidence type="ECO:0000256" key="4">
    <source>
        <dbReference type="SAM" id="MobiDB-lite"/>
    </source>
</evidence>
<dbReference type="PANTHER" id="PTHR18847:SF0">
    <property type="entry name" value="NUCLEAR CAP-BINDING PROTEIN SUBUNIT 2"/>
    <property type="match status" value="1"/>
</dbReference>
<protein>
    <recommendedName>
        <fullName evidence="3">Nuclear cap-binding protein subunit 2</fullName>
    </recommendedName>
    <alternativeName>
        <fullName evidence="3">20 kDa nuclear cap-binding protein</fullName>
    </alternativeName>
</protein>
<evidence type="ECO:0000256" key="1">
    <source>
        <dbReference type="ARBA" id="ARBA00022884"/>
    </source>
</evidence>
<dbReference type="PANTHER" id="PTHR18847">
    <property type="entry name" value="20 KD NUCLEAR CAP BINDING PROTEIN"/>
    <property type="match status" value="1"/>
</dbReference>
<dbReference type="AlphaFoldDB" id="A0A9K3L4H5"/>
<dbReference type="GO" id="GO:0045292">
    <property type="term" value="P:mRNA cis splicing, via spliceosome"/>
    <property type="evidence" value="ECO:0007669"/>
    <property type="project" value="InterPro"/>
</dbReference>
<keyword evidence="7" id="KW-1185">Reference proteome</keyword>
<comment type="subcellular location">
    <subcellularLocation>
        <location evidence="3">Nucleus</location>
    </subcellularLocation>
</comment>
<dbReference type="Proteomes" id="UP000693970">
    <property type="component" value="Unassembled WGS sequence"/>
</dbReference>
<comment type="caution">
    <text evidence="6">The sequence shown here is derived from an EMBL/GenBank/DDBJ whole genome shotgun (WGS) entry which is preliminary data.</text>
</comment>
<evidence type="ECO:0000256" key="2">
    <source>
        <dbReference type="PROSITE-ProRule" id="PRU00176"/>
    </source>
</evidence>
<feature type="domain" description="RRM" evidence="5">
    <location>
        <begin position="58"/>
        <end position="136"/>
    </location>
</feature>
<dbReference type="GO" id="GO:0000339">
    <property type="term" value="F:RNA cap binding"/>
    <property type="evidence" value="ECO:0007669"/>
    <property type="project" value="InterPro"/>
</dbReference>
<dbReference type="GO" id="GO:0005634">
    <property type="term" value="C:nucleus"/>
    <property type="evidence" value="ECO:0007669"/>
    <property type="project" value="UniProtKB-SubCell"/>
</dbReference>
<dbReference type="Pfam" id="PF00076">
    <property type="entry name" value="RRM_1"/>
    <property type="match status" value="1"/>
</dbReference>
<dbReference type="OrthoDB" id="201398at2759"/>
<dbReference type="InterPro" id="IPR034148">
    <property type="entry name" value="NCBP2_RRM"/>
</dbReference>
<dbReference type="InterPro" id="IPR027157">
    <property type="entry name" value="NCBP2"/>
</dbReference>
<accession>A0A9K3L4H5</accession>
<dbReference type="SMART" id="SM00360">
    <property type="entry name" value="RRM"/>
    <property type="match status" value="1"/>
</dbReference>
<feature type="compositionally biased region" description="Polar residues" evidence="4">
    <location>
        <begin position="208"/>
        <end position="220"/>
    </location>
</feature>
<sequence length="226" mass="25513">MMMQEVSDVVTQGGGNSKPLLRAPELLYSSTTEQQKLYWDRSYYDSPESQMKALEKSSTLYVGNLAFSTRSQHVLSHFSHIGPISQVIMGLDRFHHTPCGFCFVEYFDREDALCAVANLSSTKLDGRVIRVELDAGFREGRQYGRGASGGQVRDERRQNLDAGRQHKRTKPLNWTPPEHVLQHHQQQQQQEGTSAGEMTAPPGDSMGQPMQQQDAGQETNPRFRDE</sequence>
<evidence type="ECO:0000313" key="6">
    <source>
        <dbReference type="EMBL" id="KAG7355192.1"/>
    </source>
</evidence>
<evidence type="ECO:0000313" key="7">
    <source>
        <dbReference type="Proteomes" id="UP000693970"/>
    </source>
</evidence>
<dbReference type="InterPro" id="IPR000504">
    <property type="entry name" value="RRM_dom"/>
</dbReference>
<dbReference type="GO" id="GO:0005846">
    <property type="term" value="C:nuclear cap binding complex"/>
    <property type="evidence" value="ECO:0007669"/>
    <property type="project" value="InterPro"/>
</dbReference>
<gene>
    <name evidence="6" type="ORF">IV203_004548</name>
</gene>
<dbReference type="EMBL" id="JAGRRH010000016">
    <property type="protein sequence ID" value="KAG7355192.1"/>
    <property type="molecule type" value="Genomic_DNA"/>
</dbReference>
<feature type="region of interest" description="Disordered" evidence="4">
    <location>
        <begin position="141"/>
        <end position="226"/>
    </location>
</feature>
<proteinExistence type="inferred from homology"/>
<dbReference type="CDD" id="cd12240">
    <property type="entry name" value="RRM_NCBP2"/>
    <property type="match status" value="1"/>
</dbReference>
<keyword evidence="3" id="KW-0539">Nucleus</keyword>
<organism evidence="6 7">
    <name type="scientific">Nitzschia inconspicua</name>
    <dbReference type="NCBI Taxonomy" id="303405"/>
    <lineage>
        <taxon>Eukaryota</taxon>
        <taxon>Sar</taxon>
        <taxon>Stramenopiles</taxon>
        <taxon>Ochrophyta</taxon>
        <taxon>Bacillariophyta</taxon>
        <taxon>Bacillariophyceae</taxon>
        <taxon>Bacillariophycidae</taxon>
        <taxon>Bacillariales</taxon>
        <taxon>Bacillariaceae</taxon>
        <taxon>Nitzschia</taxon>
    </lineage>
</organism>